<accession>A0A5Q0M4T4</accession>
<evidence type="ECO:0000313" key="3">
    <source>
        <dbReference type="Proteomes" id="UP000326780"/>
    </source>
</evidence>
<name>A0A5Q0M4T4_VARPD</name>
<dbReference type="EMBL" id="CP045644">
    <property type="protein sequence ID" value="QFZ83827.1"/>
    <property type="molecule type" value="Genomic_DNA"/>
</dbReference>
<feature type="signal peptide" evidence="1">
    <location>
        <begin position="1"/>
        <end position="23"/>
    </location>
</feature>
<protein>
    <submittedName>
        <fullName evidence="2">DUF4019 domain-containing protein</fullName>
    </submittedName>
</protein>
<dbReference type="AlphaFoldDB" id="A0A5Q0M4T4"/>
<dbReference type="PROSITE" id="PS51257">
    <property type="entry name" value="PROKAR_LIPOPROTEIN"/>
    <property type="match status" value="1"/>
</dbReference>
<gene>
    <name evidence="2" type="ORF">GFK26_14225</name>
</gene>
<sequence length="146" mass="16013">MKPFLSRFLAACTLALASSCALAQDGSSADELVQAGLTALKQIDEGRAGEIWDTASAFIKTRYPRADFVANTQRARQTVGTVARRDWAGITRIRNPDDSAGIPAGLYANVDFSTRLANDKTVFEKVSFRLEPDGWRLTGYVPRENQ</sequence>
<feature type="chain" id="PRO_5024800709" evidence="1">
    <location>
        <begin position="24"/>
        <end position="146"/>
    </location>
</feature>
<dbReference type="Pfam" id="PF13211">
    <property type="entry name" value="DUF4019"/>
    <property type="match status" value="1"/>
</dbReference>
<organism evidence="2 3">
    <name type="scientific">Variovorax paradoxus</name>
    <dbReference type="NCBI Taxonomy" id="34073"/>
    <lineage>
        <taxon>Bacteria</taxon>
        <taxon>Pseudomonadati</taxon>
        <taxon>Pseudomonadota</taxon>
        <taxon>Betaproteobacteria</taxon>
        <taxon>Burkholderiales</taxon>
        <taxon>Comamonadaceae</taxon>
        <taxon>Variovorax</taxon>
    </lineage>
</organism>
<proteinExistence type="predicted"/>
<evidence type="ECO:0000256" key="1">
    <source>
        <dbReference type="SAM" id="SignalP"/>
    </source>
</evidence>
<dbReference type="Proteomes" id="UP000326780">
    <property type="component" value="Chromosome"/>
</dbReference>
<evidence type="ECO:0000313" key="2">
    <source>
        <dbReference type="EMBL" id="QFZ83827.1"/>
    </source>
</evidence>
<reference evidence="2 3" key="1">
    <citation type="submission" date="2019-10" db="EMBL/GenBank/DDBJ databases">
        <title>Complete genome sequence of Variovorax paradoxus 5C-2.</title>
        <authorList>
            <person name="Gogoleva N.E."/>
            <person name="Balkin A.S."/>
        </authorList>
    </citation>
    <scope>NUCLEOTIDE SEQUENCE [LARGE SCALE GENOMIC DNA]</scope>
    <source>
        <strain evidence="2 3">5C-2</strain>
    </source>
</reference>
<dbReference type="InterPro" id="IPR025091">
    <property type="entry name" value="DUF4019"/>
</dbReference>
<dbReference type="RefSeq" id="WP_153282504.1">
    <property type="nucleotide sequence ID" value="NZ_CP045644.1"/>
</dbReference>
<keyword evidence="1" id="KW-0732">Signal</keyword>